<proteinExistence type="inferred from homology"/>
<dbReference type="PANTHER" id="PTHR10458:SF22">
    <property type="entry name" value="PEPTIDE DEFORMYLASE"/>
    <property type="match status" value="1"/>
</dbReference>
<dbReference type="GO" id="GO:0042586">
    <property type="term" value="F:peptide deformylase activity"/>
    <property type="evidence" value="ECO:0007669"/>
    <property type="project" value="InterPro"/>
</dbReference>
<protein>
    <recommendedName>
        <fullName evidence="3">Peptide deformylase</fullName>
    </recommendedName>
</protein>
<evidence type="ECO:0000256" key="1">
    <source>
        <dbReference type="ARBA" id="ARBA00010759"/>
    </source>
</evidence>
<reference evidence="2" key="1">
    <citation type="journal article" date="2014" name="Front. Microbiol.">
        <title>High frequency of phylogenetically diverse reductive dehalogenase-homologous genes in deep subseafloor sedimentary metagenomes.</title>
        <authorList>
            <person name="Kawai M."/>
            <person name="Futagami T."/>
            <person name="Toyoda A."/>
            <person name="Takaki Y."/>
            <person name="Nishi S."/>
            <person name="Hori S."/>
            <person name="Arai W."/>
            <person name="Tsubouchi T."/>
            <person name="Morono Y."/>
            <person name="Uchiyama I."/>
            <person name="Ito T."/>
            <person name="Fujiyama A."/>
            <person name="Inagaki F."/>
            <person name="Takami H."/>
        </authorList>
    </citation>
    <scope>NUCLEOTIDE SEQUENCE</scope>
    <source>
        <strain evidence="2">Expedition CK06-06</strain>
    </source>
</reference>
<dbReference type="PANTHER" id="PTHR10458">
    <property type="entry name" value="PEPTIDE DEFORMYLASE"/>
    <property type="match status" value="1"/>
</dbReference>
<dbReference type="PIRSF" id="PIRSF004749">
    <property type="entry name" value="Pep_def"/>
    <property type="match status" value="1"/>
</dbReference>
<dbReference type="Gene3D" id="3.90.45.10">
    <property type="entry name" value="Peptide deformylase"/>
    <property type="match status" value="1"/>
</dbReference>
<dbReference type="EMBL" id="BARS01005922">
    <property type="protein sequence ID" value="GAF80712.1"/>
    <property type="molecule type" value="Genomic_DNA"/>
</dbReference>
<comment type="caution">
    <text evidence="2">The sequence shown here is derived from an EMBL/GenBank/DDBJ whole genome shotgun (WGS) entry which is preliminary data.</text>
</comment>
<evidence type="ECO:0008006" key="3">
    <source>
        <dbReference type="Google" id="ProtNLM"/>
    </source>
</evidence>
<dbReference type="AlphaFoldDB" id="X0SXQ7"/>
<dbReference type="InterPro" id="IPR023635">
    <property type="entry name" value="Peptide_deformylase"/>
</dbReference>
<dbReference type="SUPFAM" id="SSF56420">
    <property type="entry name" value="Peptide deformylase"/>
    <property type="match status" value="1"/>
</dbReference>
<name>X0SXQ7_9ZZZZ</name>
<dbReference type="PRINTS" id="PR01576">
    <property type="entry name" value="PDEFORMYLASE"/>
</dbReference>
<gene>
    <name evidence="2" type="ORF">S01H1_11609</name>
</gene>
<sequence length="116" mass="12941">GVPLRLFIISLDASRENVKVYINPTVTPIGELDSVEEGCLSVPGVSTKIRRYKKCKVTATDLNGNEFTEDAEGLHARALQHEYDHIEGMTIAGRMGSVAKIAHRKKLKKLREEHRS</sequence>
<comment type="similarity">
    <text evidence="1">Belongs to the polypeptide deformylase family.</text>
</comment>
<feature type="non-terminal residue" evidence="2">
    <location>
        <position position="1"/>
    </location>
</feature>
<organism evidence="2">
    <name type="scientific">marine sediment metagenome</name>
    <dbReference type="NCBI Taxonomy" id="412755"/>
    <lineage>
        <taxon>unclassified sequences</taxon>
        <taxon>metagenomes</taxon>
        <taxon>ecological metagenomes</taxon>
    </lineage>
</organism>
<dbReference type="Pfam" id="PF01327">
    <property type="entry name" value="Pep_deformylase"/>
    <property type="match status" value="1"/>
</dbReference>
<dbReference type="InterPro" id="IPR036821">
    <property type="entry name" value="Peptide_deformylase_sf"/>
</dbReference>
<evidence type="ECO:0000313" key="2">
    <source>
        <dbReference type="EMBL" id="GAF80712.1"/>
    </source>
</evidence>
<accession>X0SXQ7</accession>